<dbReference type="RefSeq" id="WP_158864052.1">
    <property type="nucleotide sequence ID" value="NZ_CP046401.1"/>
</dbReference>
<name>A0A6I6JQ51_9BACT</name>
<evidence type="ECO:0000313" key="2">
    <source>
        <dbReference type="Proteomes" id="UP000428260"/>
    </source>
</evidence>
<reference evidence="1 2" key="1">
    <citation type="submission" date="2019-11" db="EMBL/GenBank/DDBJ databases">
        <authorList>
            <person name="Zheng R.K."/>
            <person name="Sun C.M."/>
        </authorList>
    </citation>
    <scope>NUCLEOTIDE SEQUENCE [LARGE SCALE GENOMIC DNA]</scope>
    <source>
        <strain evidence="1 2">WC007</strain>
    </source>
</reference>
<dbReference type="Proteomes" id="UP000428260">
    <property type="component" value="Chromosome"/>
</dbReference>
<accession>A0A6I6JQ51</accession>
<gene>
    <name evidence="1" type="ORF">GM418_05745</name>
</gene>
<dbReference type="PANTHER" id="PTHR41368">
    <property type="entry name" value="PROTEIN YGHO"/>
    <property type="match status" value="1"/>
</dbReference>
<proteinExistence type="predicted"/>
<dbReference type="KEGG" id="mcos:GM418_05745"/>
<dbReference type="InterPro" id="IPR039968">
    <property type="entry name" value="BcerS-like"/>
</dbReference>
<dbReference type="AlphaFoldDB" id="A0A6I6JQ51"/>
<dbReference type="SUPFAM" id="SSF55729">
    <property type="entry name" value="Acyl-CoA N-acyltransferases (Nat)"/>
    <property type="match status" value="1"/>
</dbReference>
<sequence length="403" mass="47593">MKLVEVNDKKSRKLFHEVPRIIYQNDPNWVQPLEGMVEDTFNPAKNKTFKNGKAIRWVLTDDNNNLLGRIAAFINLNTAKTYEQPTGGCGFFECVDKQEAANLLFDTAKEWNKKNGMEAMDGPVNFGENYVNWGLLVDGFMQQGYGMPYNPPYYEKLFRNYGFEIYFEQYCYHLDYTVPFPERFWKIAEWIAKKPQYNFRHFDYKETDKFVKDFCTVYDAAWSFHEHYKPLDPEDIHDFITSSKAILDPEMIWFAYHEEKPIALFVMIPDINQILKKLNGKLNALGITKFLYYKWKKIMTRTRIIIMGIDAKYQRSGVESAIFWHQEQIMKKKSHRHYSEVELSWAGDFNPKIIAVYEATGAKRTKTHYTMRYLFDRNKPFQRAPIIGSESLNEKVKAKTGKI</sequence>
<dbReference type="GO" id="GO:0016740">
    <property type="term" value="F:transferase activity"/>
    <property type="evidence" value="ECO:0007669"/>
    <property type="project" value="UniProtKB-KW"/>
</dbReference>
<keyword evidence="1" id="KW-0808">Transferase</keyword>
<keyword evidence="2" id="KW-1185">Reference proteome</keyword>
<dbReference type="Gene3D" id="3.40.630.30">
    <property type="match status" value="1"/>
</dbReference>
<dbReference type="EMBL" id="CP046401">
    <property type="protein sequence ID" value="QGY43178.1"/>
    <property type="molecule type" value="Genomic_DNA"/>
</dbReference>
<protein>
    <submittedName>
        <fullName evidence="1">GNAT family N-acetyltransferase</fullName>
    </submittedName>
</protein>
<dbReference type="PANTHER" id="PTHR41368:SF1">
    <property type="entry name" value="PROTEIN YGHO"/>
    <property type="match status" value="1"/>
</dbReference>
<evidence type="ECO:0000313" key="1">
    <source>
        <dbReference type="EMBL" id="QGY43178.1"/>
    </source>
</evidence>
<organism evidence="1 2">
    <name type="scientific">Maribellus comscasis</name>
    <dbReference type="NCBI Taxonomy" id="2681766"/>
    <lineage>
        <taxon>Bacteria</taxon>
        <taxon>Pseudomonadati</taxon>
        <taxon>Bacteroidota</taxon>
        <taxon>Bacteroidia</taxon>
        <taxon>Marinilabiliales</taxon>
        <taxon>Prolixibacteraceae</taxon>
        <taxon>Maribellus</taxon>
    </lineage>
</organism>
<dbReference type="InterPro" id="IPR016181">
    <property type="entry name" value="Acyl_CoA_acyltransferase"/>
</dbReference>